<dbReference type="SUPFAM" id="SSF51445">
    <property type="entry name" value="(Trans)glycosidases"/>
    <property type="match status" value="1"/>
</dbReference>
<gene>
    <name evidence="9" type="ORF">E8A74_06455</name>
</gene>
<feature type="domain" description="Glycoside hydrolase family 31 N-terminal" evidence="6">
    <location>
        <begin position="56"/>
        <end position="248"/>
    </location>
</feature>
<dbReference type="CDD" id="cd06604">
    <property type="entry name" value="GH31_glucosidase_II_MalA"/>
    <property type="match status" value="1"/>
</dbReference>
<evidence type="ECO:0000259" key="7">
    <source>
        <dbReference type="Pfam" id="PF17137"/>
    </source>
</evidence>
<dbReference type="EMBL" id="SSMQ01000005">
    <property type="protein sequence ID" value="TKD11775.1"/>
    <property type="molecule type" value="Genomic_DNA"/>
</dbReference>
<dbReference type="SUPFAM" id="SSF51011">
    <property type="entry name" value="Glycosyl hydrolase domain"/>
    <property type="match status" value="1"/>
</dbReference>
<dbReference type="InterPro" id="IPR013780">
    <property type="entry name" value="Glyco_hydro_b"/>
</dbReference>
<evidence type="ECO:0000256" key="1">
    <source>
        <dbReference type="ARBA" id="ARBA00007806"/>
    </source>
</evidence>
<dbReference type="GO" id="GO:0030246">
    <property type="term" value="F:carbohydrate binding"/>
    <property type="evidence" value="ECO:0007669"/>
    <property type="project" value="InterPro"/>
</dbReference>
<dbReference type="SUPFAM" id="SSF74650">
    <property type="entry name" value="Galactose mutarotase-like"/>
    <property type="match status" value="1"/>
</dbReference>
<feature type="domain" description="DUF5110" evidence="7">
    <location>
        <begin position="724"/>
        <end position="795"/>
    </location>
</feature>
<dbReference type="OrthoDB" id="176168at2"/>
<evidence type="ECO:0000313" key="10">
    <source>
        <dbReference type="Proteomes" id="UP000309215"/>
    </source>
</evidence>
<evidence type="ECO:0000256" key="2">
    <source>
        <dbReference type="ARBA" id="ARBA00022801"/>
    </source>
</evidence>
<sequence>MKTSLEPRRGLEASGEQRSVMVRKTIDCTDYVPLGDVDWVEQTERGLLLGVGEEKVRVDVLFPDVLRLKISQAGSFDESPTFAACFEMPAPPPFEVKETPNEILVETARIRLRISKRPFAMDAYREDGSVIFEDYRDDEGHARGYVQLNDAFVVTRRLSPRDSIYGLGEKTGPFDRRGQNYALWNTDILHPDVLRLNHLYEADHTLSGKSTEFDPYYTSIPLFYHCSSAGDAARVAGFFVDNGYKGNFEFSGEQSYRYAFAGGQYTEYVFAGPDLRGALRAYTFVTGRMAAPPIWALGHHQCRYHHYTDEEISAIGRQYRDRGIPCDVLWLDIGYMDGYRVFTWHPTRYPDAPRFLDALKESRFRLVTIVDPGVKVEPGYPVFDEARARNLLCKTESGNLYIGKVWPGRSAFPDFVKPEARAWWASLVAEHVASGVAGIWNDMNEPATGDIEPFAMRFDRDGEDHPHERYHNQFALLMARATAEGLAEARPDHRTFVLSRAGSAGIQRYAAQWLGDNCSNWEHLQMSVPMALAMGISGQPFIGADIPGFVSTPSPELAARWVQCGALTPFCRYHNHWGEPDQYPWSFGPEVEAICRHAIQLRYRLLPYLYSAFFQASASGDPIARPLVYDFQQDPHARETDDAYLLGEALLVAPVCTEGCTERRVYLPEGTWVDWYTEERHAGGQFITAKAPLDRIPLFARGGYIIPSYESAPASTMDHAPERLVLHVFVPDEDGEFVSELHEDDGLTLSFARGAYYRTTFRLTRRGAALSVSAAVTGCGFPEFRRHALRLVFHGFRGKEITLDGRTLRVEDGVVEFENRAENFTLALVLDDARSAAVPRAEQVALHEAL</sequence>
<organism evidence="9 10">
    <name type="scientific">Polyangium fumosum</name>
    <dbReference type="NCBI Taxonomy" id="889272"/>
    <lineage>
        <taxon>Bacteria</taxon>
        <taxon>Pseudomonadati</taxon>
        <taxon>Myxococcota</taxon>
        <taxon>Polyangia</taxon>
        <taxon>Polyangiales</taxon>
        <taxon>Polyangiaceae</taxon>
        <taxon>Polyangium</taxon>
    </lineage>
</organism>
<evidence type="ECO:0000259" key="5">
    <source>
        <dbReference type="Pfam" id="PF01055"/>
    </source>
</evidence>
<feature type="domain" description="Glycoside hydrolase family 31 TIM barrel" evidence="5">
    <location>
        <begin position="290"/>
        <end position="612"/>
    </location>
</feature>
<dbReference type="Proteomes" id="UP000309215">
    <property type="component" value="Unassembled WGS sequence"/>
</dbReference>
<dbReference type="InterPro" id="IPR048395">
    <property type="entry name" value="Glyco_hydro_31_C"/>
</dbReference>
<comment type="caution">
    <text evidence="9">The sequence shown here is derived from an EMBL/GenBank/DDBJ whole genome shotgun (WGS) entry which is preliminary data.</text>
</comment>
<dbReference type="Gene3D" id="3.20.20.80">
    <property type="entry name" value="Glycosidases"/>
    <property type="match status" value="2"/>
</dbReference>
<evidence type="ECO:0000256" key="4">
    <source>
        <dbReference type="RuleBase" id="RU361185"/>
    </source>
</evidence>
<keyword evidence="2 4" id="KW-0378">Hydrolase</keyword>
<dbReference type="GO" id="GO:0005975">
    <property type="term" value="P:carbohydrate metabolic process"/>
    <property type="evidence" value="ECO:0007669"/>
    <property type="project" value="InterPro"/>
</dbReference>
<dbReference type="InterPro" id="IPR030458">
    <property type="entry name" value="Glyco_hydro_31_AS"/>
</dbReference>
<dbReference type="InterPro" id="IPR025887">
    <property type="entry name" value="Glyco_hydro_31_N_dom"/>
</dbReference>
<protein>
    <submittedName>
        <fullName evidence="9">DUF4968 domain-containing protein</fullName>
    </submittedName>
</protein>
<dbReference type="Gene3D" id="2.60.40.1180">
    <property type="entry name" value="Golgi alpha-mannosidase II"/>
    <property type="match status" value="2"/>
</dbReference>
<evidence type="ECO:0000256" key="3">
    <source>
        <dbReference type="ARBA" id="ARBA00023295"/>
    </source>
</evidence>
<feature type="domain" description="Glycosyl hydrolase family 31 C-terminal" evidence="8">
    <location>
        <begin position="620"/>
        <end position="706"/>
    </location>
</feature>
<dbReference type="Gene3D" id="2.60.40.1760">
    <property type="entry name" value="glycosyl hydrolase (family 31)"/>
    <property type="match status" value="1"/>
</dbReference>
<proteinExistence type="inferred from homology"/>
<dbReference type="AlphaFoldDB" id="A0A4U1JGT8"/>
<dbReference type="Pfam" id="PF17137">
    <property type="entry name" value="DUF5110"/>
    <property type="match status" value="1"/>
</dbReference>
<dbReference type="PANTHER" id="PTHR22762">
    <property type="entry name" value="ALPHA-GLUCOSIDASE"/>
    <property type="match status" value="1"/>
</dbReference>
<reference evidence="9 10" key="1">
    <citation type="submission" date="2019-04" db="EMBL/GenBank/DDBJ databases">
        <authorList>
            <person name="Li Y."/>
            <person name="Wang J."/>
        </authorList>
    </citation>
    <scope>NUCLEOTIDE SEQUENCE [LARGE SCALE GENOMIC DNA]</scope>
    <source>
        <strain evidence="9 10">DSM 14668</strain>
    </source>
</reference>
<comment type="similarity">
    <text evidence="1 4">Belongs to the glycosyl hydrolase 31 family.</text>
</comment>
<dbReference type="InterPro" id="IPR017853">
    <property type="entry name" value="GH"/>
</dbReference>
<accession>A0A4U1JGT8</accession>
<dbReference type="PROSITE" id="PS00129">
    <property type="entry name" value="GLYCOSYL_HYDROL_F31_1"/>
    <property type="match status" value="1"/>
</dbReference>
<dbReference type="GO" id="GO:0004553">
    <property type="term" value="F:hydrolase activity, hydrolyzing O-glycosyl compounds"/>
    <property type="evidence" value="ECO:0007669"/>
    <property type="project" value="InterPro"/>
</dbReference>
<evidence type="ECO:0000259" key="6">
    <source>
        <dbReference type="Pfam" id="PF13802"/>
    </source>
</evidence>
<dbReference type="Pfam" id="PF21365">
    <property type="entry name" value="Glyco_hydro_31_3rd"/>
    <property type="match status" value="1"/>
</dbReference>
<dbReference type="Pfam" id="PF13802">
    <property type="entry name" value="Gal_mutarotas_2"/>
    <property type="match status" value="1"/>
</dbReference>
<dbReference type="InterPro" id="IPR011013">
    <property type="entry name" value="Gal_mutarotase_sf_dom"/>
</dbReference>
<keyword evidence="10" id="KW-1185">Reference proteome</keyword>
<name>A0A4U1JGT8_9BACT</name>
<dbReference type="Pfam" id="PF01055">
    <property type="entry name" value="Glyco_hydro_31_2nd"/>
    <property type="match status" value="1"/>
</dbReference>
<dbReference type="InterPro" id="IPR000322">
    <property type="entry name" value="Glyco_hydro_31_TIM"/>
</dbReference>
<dbReference type="PANTHER" id="PTHR22762:SF166">
    <property type="entry name" value="ALPHA-GLUCOSIDASE"/>
    <property type="match status" value="1"/>
</dbReference>
<dbReference type="InterPro" id="IPR033403">
    <property type="entry name" value="DUF5110"/>
</dbReference>
<dbReference type="CDD" id="cd14752">
    <property type="entry name" value="GH31_N"/>
    <property type="match status" value="1"/>
</dbReference>
<evidence type="ECO:0000259" key="8">
    <source>
        <dbReference type="Pfam" id="PF21365"/>
    </source>
</evidence>
<keyword evidence="3 4" id="KW-0326">Glycosidase</keyword>
<evidence type="ECO:0000313" key="9">
    <source>
        <dbReference type="EMBL" id="TKD11775.1"/>
    </source>
</evidence>